<accession>A0A0J7JUC4</accession>
<keyword evidence="3" id="KW-1185">Reference proteome</keyword>
<organism evidence="2 3">
    <name type="scientific">Lasius niger</name>
    <name type="common">Black garden ant</name>
    <dbReference type="NCBI Taxonomy" id="67767"/>
    <lineage>
        <taxon>Eukaryota</taxon>
        <taxon>Metazoa</taxon>
        <taxon>Ecdysozoa</taxon>
        <taxon>Arthropoda</taxon>
        <taxon>Hexapoda</taxon>
        <taxon>Insecta</taxon>
        <taxon>Pterygota</taxon>
        <taxon>Neoptera</taxon>
        <taxon>Endopterygota</taxon>
        <taxon>Hymenoptera</taxon>
        <taxon>Apocrita</taxon>
        <taxon>Aculeata</taxon>
        <taxon>Formicoidea</taxon>
        <taxon>Formicidae</taxon>
        <taxon>Formicinae</taxon>
        <taxon>Lasius</taxon>
        <taxon>Lasius</taxon>
    </lineage>
</organism>
<comment type="caution">
    <text evidence="2">The sequence shown here is derived from an EMBL/GenBank/DDBJ whole genome shotgun (WGS) entry which is preliminary data.</text>
</comment>
<reference evidence="2 3" key="1">
    <citation type="submission" date="2015-04" db="EMBL/GenBank/DDBJ databases">
        <title>Lasius niger genome sequencing.</title>
        <authorList>
            <person name="Konorov E.A."/>
            <person name="Nikitin M.A."/>
            <person name="Kirill M.V."/>
            <person name="Chang P."/>
        </authorList>
    </citation>
    <scope>NUCLEOTIDE SEQUENCE [LARGE SCALE GENOMIC DNA]</scope>
    <source>
        <tissue evidence="2">Whole</tissue>
    </source>
</reference>
<dbReference type="Proteomes" id="UP000036403">
    <property type="component" value="Unassembled WGS sequence"/>
</dbReference>
<evidence type="ECO:0000313" key="2">
    <source>
        <dbReference type="EMBL" id="KMQ81624.1"/>
    </source>
</evidence>
<dbReference type="PaxDb" id="67767-A0A0J7JUC4"/>
<sequence>MCPKCNRVFTRPYHLKKRLITEACKTKTCSNITVPNANDLQQHNSTEPCQPTDSSTKRKLLIDDITEDTKQEPSVKRYKKTGSTYRTAHDGRLRDELLQNEQGYLDIKQFLESKREDFKEIITSSLETNELKVNLKLICIYERKLLYDTT</sequence>
<proteinExistence type="predicted"/>
<protein>
    <submittedName>
        <fullName evidence="2">Zinc c2h2 type family protein</fullName>
    </submittedName>
</protein>
<evidence type="ECO:0000256" key="1">
    <source>
        <dbReference type="SAM" id="MobiDB-lite"/>
    </source>
</evidence>
<dbReference type="OrthoDB" id="7694315at2759"/>
<evidence type="ECO:0000313" key="3">
    <source>
        <dbReference type="Proteomes" id="UP000036403"/>
    </source>
</evidence>
<dbReference type="AlphaFoldDB" id="A0A0J7JUC4"/>
<name>A0A0J7JUC4_LASNI</name>
<feature type="region of interest" description="Disordered" evidence="1">
    <location>
        <begin position="35"/>
        <end position="57"/>
    </location>
</feature>
<dbReference type="EMBL" id="LBMM01033349">
    <property type="protein sequence ID" value="KMQ81624.1"/>
    <property type="molecule type" value="Genomic_DNA"/>
</dbReference>
<gene>
    <name evidence="2" type="ORF">RF55_25731</name>
</gene>
<feature type="non-terminal residue" evidence="2">
    <location>
        <position position="150"/>
    </location>
</feature>
<feature type="compositionally biased region" description="Polar residues" evidence="1">
    <location>
        <begin position="35"/>
        <end position="54"/>
    </location>
</feature>